<dbReference type="InterPro" id="IPR036910">
    <property type="entry name" value="HMG_box_dom_sf"/>
</dbReference>
<dbReference type="GO" id="GO:0016607">
    <property type="term" value="C:nuclear speck"/>
    <property type="evidence" value="ECO:0007669"/>
    <property type="project" value="UniProtKB-SubCell"/>
</dbReference>
<evidence type="ECO:0000256" key="2">
    <source>
        <dbReference type="ARBA" id="ARBA00005998"/>
    </source>
</evidence>
<dbReference type="GO" id="GO:0005516">
    <property type="term" value="F:calmodulin binding"/>
    <property type="evidence" value="ECO:0007669"/>
    <property type="project" value="UniProtKB-KW"/>
</dbReference>
<evidence type="ECO:0000256" key="5">
    <source>
        <dbReference type="ARBA" id="ARBA00022860"/>
    </source>
</evidence>
<organism evidence="16 17">
    <name type="scientific">Dissostichus eleginoides</name>
    <name type="common">Patagonian toothfish</name>
    <name type="synonym">Dissostichus amissus</name>
    <dbReference type="NCBI Taxonomy" id="100907"/>
    <lineage>
        <taxon>Eukaryota</taxon>
        <taxon>Metazoa</taxon>
        <taxon>Chordata</taxon>
        <taxon>Craniata</taxon>
        <taxon>Vertebrata</taxon>
        <taxon>Euteleostomi</taxon>
        <taxon>Actinopterygii</taxon>
        <taxon>Neopterygii</taxon>
        <taxon>Teleostei</taxon>
        <taxon>Neoteleostei</taxon>
        <taxon>Acanthomorphata</taxon>
        <taxon>Eupercaria</taxon>
        <taxon>Perciformes</taxon>
        <taxon>Notothenioidei</taxon>
        <taxon>Nototheniidae</taxon>
        <taxon>Dissostichus</taxon>
    </lineage>
</organism>
<comment type="similarity">
    <text evidence="2">Belongs to the SRY family.</text>
</comment>
<dbReference type="Gene3D" id="1.10.30.10">
    <property type="entry name" value="High mobility group box domain"/>
    <property type="match status" value="1"/>
</dbReference>
<keyword evidence="4" id="KW-0221">Differentiation</keyword>
<evidence type="ECO:0000256" key="4">
    <source>
        <dbReference type="ARBA" id="ARBA00022782"/>
    </source>
</evidence>
<dbReference type="SUPFAM" id="SSF47095">
    <property type="entry name" value="HMG-box"/>
    <property type="match status" value="1"/>
</dbReference>
<evidence type="ECO:0000256" key="11">
    <source>
        <dbReference type="ARBA" id="ARBA00032498"/>
    </source>
</evidence>
<accession>A0AAD9BGA7</accession>
<dbReference type="PROSITE" id="PS50118">
    <property type="entry name" value="HMG_BOX_2"/>
    <property type="match status" value="1"/>
</dbReference>
<keyword evidence="9" id="KW-0010">Activator</keyword>
<evidence type="ECO:0000256" key="9">
    <source>
        <dbReference type="ARBA" id="ARBA00023159"/>
    </source>
</evidence>
<keyword evidence="5" id="KW-0112">Calmodulin-binding</keyword>
<dbReference type="Pfam" id="PF00505">
    <property type="entry name" value="HMG_box"/>
    <property type="match status" value="1"/>
</dbReference>
<feature type="region of interest" description="Disordered" evidence="14">
    <location>
        <begin position="290"/>
        <end position="311"/>
    </location>
</feature>
<sequence>MRVQIKSLWSTRNTGQDPARTPPAAGAASQCLQTGSADQIHPLDLTGNGVNTYKPPMVSTLNPFPSRDYLVPLRVSKIRQGAAGDPLNQDPVHLTPTSPTGADGQVISFTITPTEEDIRWLQTVPDKNGHIKRPPNAYFVWASIHRRALKKDASLVNMKYTYQLLGSEWSKLSVEKKRPYYEVADILKYIHWQHFPDYKYRPRRKRNIERFSSKKTAGQDPGVSFSSACPQAQTMRPCPSVAPYPMCYEVYNYPYTPSCQYHQMGLCSRAQIPTSRCSTEGMKNYHNTQMTASEGPEQTNIFPSQQPLSEI</sequence>
<proteinExistence type="inferred from homology"/>
<keyword evidence="17" id="KW-1185">Reference proteome</keyword>
<evidence type="ECO:0000256" key="7">
    <source>
        <dbReference type="ARBA" id="ARBA00023015"/>
    </source>
</evidence>
<dbReference type="GO" id="GO:0030154">
    <property type="term" value="P:cell differentiation"/>
    <property type="evidence" value="ECO:0007669"/>
    <property type="project" value="UniProtKB-KW"/>
</dbReference>
<evidence type="ECO:0000259" key="15">
    <source>
        <dbReference type="PROSITE" id="PS50118"/>
    </source>
</evidence>
<dbReference type="GO" id="GO:0000978">
    <property type="term" value="F:RNA polymerase II cis-regulatory region sequence-specific DNA binding"/>
    <property type="evidence" value="ECO:0007669"/>
    <property type="project" value="TreeGrafter"/>
</dbReference>
<feature type="compositionally biased region" description="Polar residues" evidence="14">
    <location>
        <begin position="7"/>
        <end position="16"/>
    </location>
</feature>
<dbReference type="InterPro" id="IPR050140">
    <property type="entry name" value="SRY-related_HMG-box_TF-like"/>
</dbReference>
<reference evidence="16" key="1">
    <citation type="submission" date="2023-04" db="EMBL/GenBank/DDBJ databases">
        <title>Chromosome-level genome of Chaenocephalus aceratus.</title>
        <authorList>
            <person name="Park H."/>
        </authorList>
    </citation>
    <scope>NUCLEOTIDE SEQUENCE</scope>
    <source>
        <strain evidence="16">DE</strain>
        <tissue evidence="16">Muscle</tissue>
    </source>
</reference>
<gene>
    <name evidence="16" type="ORF">KUDE01_024035</name>
</gene>
<dbReference type="PANTHER" id="PTHR10270:SF161">
    <property type="entry name" value="SEX-DETERMINING REGION Y PROTEIN"/>
    <property type="match status" value="1"/>
</dbReference>
<comment type="caution">
    <text evidence="16">The sequence shown here is derived from an EMBL/GenBank/DDBJ whole genome shotgun (WGS) entry which is preliminary data.</text>
</comment>
<dbReference type="GO" id="GO:0007548">
    <property type="term" value="P:sex differentiation"/>
    <property type="evidence" value="ECO:0007669"/>
    <property type="project" value="UniProtKB-KW"/>
</dbReference>
<keyword evidence="10" id="KW-0804">Transcription</keyword>
<evidence type="ECO:0000256" key="1">
    <source>
        <dbReference type="ARBA" id="ARBA00004324"/>
    </source>
</evidence>
<dbReference type="EMBL" id="JASDAP010000023">
    <property type="protein sequence ID" value="KAK1883260.1"/>
    <property type="molecule type" value="Genomic_DNA"/>
</dbReference>
<comment type="function">
    <text evidence="12">Transcriptional regulator that controls a genetic switch in male development. It is necessary and sufficient for initiating male sex determination by directing the development of supporting cell precursors (pre-Sertoli cells) as Sertoli rather than granulosa cells. Involved in different aspects of gene regulation including promoter activation or repression. Binds to the DNA consensus sequence 5'-[AT]AACAA[AT]-3'. SRY HMG box recognizes DNA by partial intercalation in the minor groove and promotes DNA bending. Also involved in pre-mRNA splicing. In male adult brain involved in the maintenance of motor functions of dopaminergic neurons.</text>
</comment>
<keyword evidence="7" id="KW-0805">Transcription regulation</keyword>
<evidence type="ECO:0000256" key="10">
    <source>
        <dbReference type="ARBA" id="ARBA00023163"/>
    </source>
</evidence>
<evidence type="ECO:0000256" key="14">
    <source>
        <dbReference type="SAM" id="MobiDB-lite"/>
    </source>
</evidence>
<keyword evidence="6" id="KW-0726">Sexual differentiation</keyword>
<dbReference type="AlphaFoldDB" id="A0AAD9BGA7"/>
<evidence type="ECO:0000256" key="13">
    <source>
        <dbReference type="PROSITE-ProRule" id="PRU00267"/>
    </source>
</evidence>
<evidence type="ECO:0000256" key="8">
    <source>
        <dbReference type="ARBA" id="ARBA00023125"/>
    </source>
</evidence>
<evidence type="ECO:0000256" key="6">
    <source>
        <dbReference type="ARBA" id="ARBA00022928"/>
    </source>
</evidence>
<dbReference type="PANTHER" id="PTHR10270">
    <property type="entry name" value="SOX TRANSCRIPTION FACTOR"/>
    <property type="match status" value="1"/>
</dbReference>
<evidence type="ECO:0000313" key="17">
    <source>
        <dbReference type="Proteomes" id="UP001228049"/>
    </source>
</evidence>
<feature type="DNA-binding region" description="HMG box" evidence="13">
    <location>
        <begin position="131"/>
        <end position="199"/>
    </location>
</feature>
<feature type="domain" description="HMG box" evidence="15">
    <location>
        <begin position="131"/>
        <end position="199"/>
    </location>
</feature>
<dbReference type="GO" id="GO:0001228">
    <property type="term" value="F:DNA-binding transcription activator activity, RNA polymerase II-specific"/>
    <property type="evidence" value="ECO:0007669"/>
    <property type="project" value="TreeGrafter"/>
</dbReference>
<feature type="region of interest" description="Disordered" evidence="14">
    <location>
        <begin position="1"/>
        <end position="28"/>
    </location>
</feature>
<evidence type="ECO:0000313" key="16">
    <source>
        <dbReference type="EMBL" id="KAK1883260.1"/>
    </source>
</evidence>
<evidence type="ECO:0000256" key="3">
    <source>
        <dbReference type="ARBA" id="ARBA00019052"/>
    </source>
</evidence>
<keyword evidence="8 13" id="KW-0238">DNA-binding</keyword>
<protein>
    <recommendedName>
        <fullName evidence="3">Sex-determining region Y protein</fullName>
    </recommendedName>
    <alternativeName>
        <fullName evidence="11">Testis-determining factor</fullName>
    </alternativeName>
</protein>
<evidence type="ECO:0000256" key="12">
    <source>
        <dbReference type="ARBA" id="ARBA00045821"/>
    </source>
</evidence>
<name>A0AAD9BGA7_DISEL</name>
<dbReference type="SMART" id="SM00398">
    <property type="entry name" value="HMG"/>
    <property type="match status" value="1"/>
</dbReference>
<dbReference type="Proteomes" id="UP001228049">
    <property type="component" value="Unassembled WGS sequence"/>
</dbReference>
<keyword evidence="13" id="KW-0539">Nucleus</keyword>
<comment type="subcellular location">
    <subcellularLocation>
        <location evidence="1">Nucleus speckle</location>
    </subcellularLocation>
</comment>
<dbReference type="InterPro" id="IPR009071">
    <property type="entry name" value="HMG_box_dom"/>
</dbReference>